<evidence type="ECO:0000313" key="2">
    <source>
        <dbReference type="Proteomes" id="UP000694556"/>
    </source>
</evidence>
<dbReference type="Ensembl" id="ENSCMMT00000005461.1">
    <property type="protein sequence ID" value="ENSCMMP00000004908.1"/>
    <property type="gene ID" value="ENSCMMG00000003068.1"/>
</dbReference>
<reference evidence="1" key="3">
    <citation type="submission" date="2025-09" db="UniProtKB">
        <authorList>
            <consortium name="Ensembl"/>
        </authorList>
    </citation>
    <scope>IDENTIFICATION</scope>
</reference>
<keyword evidence="2" id="KW-1185">Reference proteome</keyword>
<reference evidence="1" key="2">
    <citation type="submission" date="2025-08" db="UniProtKB">
        <authorList>
            <consortium name="Ensembl"/>
        </authorList>
    </citation>
    <scope>IDENTIFICATION</scope>
</reference>
<organism evidence="1 2">
    <name type="scientific">Cairina moschata</name>
    <name type="common">Muscovy duck</name>
    <dbReference type="NCBI Taxonomy" id="8855"/>
    <lineage>
        <taxon>Eukaryota</taxon>
        <taxon>Metazoa</taxon>
        <taxon>Chordata</taxon>
        <taxon>Craniata</taxon>
        <taxon>Vertebrata</taxon>
        <taxon>Euteleostomi</taxon>
        <taxon>Archelosauria</taxon>
        <taxon>Archosauria</taxon>
        <taxon>Dinosauria</taxon>
        <taxon>Saurischia</taxon>
        <taxon>Theropoda</taxon>
        <taxon>Coelurosauria</taxon>
        <taxon>Aves</taxon>
        <taxon>Neognathae</taxon>
        <taxon>Galloanserae</taxon>
        <taxon>Anseriformes</taxon>
        <taxon>Anatidae</taxon>
        <taxon>Anatinae</taxon>
        <taxon>Cairina</taxon>
    </lineage>
</organism>
<proteinExistence type="predicted"/>
<dbReference type="Proteomes" id="UP000694556">
    <property type="component" value="Chromosome 14"/>
</dbReference>
<reference evidence="1" key="1">
    <citation type="submission" date="2018-09" db="EMBL/GenBank/DDBJ databases">
        <title>Common duck and Muscovy duck high density SNP chip.</title>
        <authorList>
            <person name="Vignal A."/>
            <person name="Thebault N."/>
            <person name="Warren W.C."/>
        </authorList>
    </citation>
    <scope>NUCLEOTIDE SEQUENCE [LARGE SCALE GENOMIC DNA]</scope>
</reference>
<protein>
    <submittedName>
        <fullName evidence="1">Uncharacterized protein</fullName>
    </submittedName>
</protein>
<evidence type="ECO:0000313" key="1">
    <source>
        <dbReference type="Ensembl" id="ENSCMMP00000004908.1"/>
    </source>
</evidence>
<sequence>LNGWEGDWQLRLTCHRDSLSTVFAHDEYGSLLHLAGCNNECRRLSLIDNKSRKQQ</sequence>
<accession>A0A8C3GEZ2</accession>
<name>A0A8C3GEZ2_CAIMO</name>
<dbReference type="AlphaFoldDB" id="A0A8C3GEZ2"/>